<evidence type="ECO:0000256" key="1">
    <source>
        <dbReference type="SAM" id="MobiDB-lite"/>
    </source>
</evidence>
<evidence type="ECO:0000313" key="3">
    <source>
        <dbReference type="Proteomes" id="UP000299084"/>
    </source>
</evidence>
<accession>A0A5N4DZU7</accession>
<evidence type="ECO:0000313" key="2">
    <source>
        <dbReference type="EMBL" id="KAB1276605.1"/>
    </source>
</evidence>
<protein>
    <submittedName>
        <fullName evidence="2">Uncharacterized protein</fullName>
    </submittedName>
</protein>
<dbReference type="EMBL" id="JWIN03000007">
    <property type="protein sequence ID" value="KAB1276605.1"/>
    <property type="molecule type" value="Genomic_DNA"/>
</dbReference>
<keyword evidence="3" id="KW-1185">Reference proteome</keyword>
<gene>
    <name evidence="2" type="ORF">Cadr_000008332</name>
</gene>
<dbReference type="AlphaFoldDB" id="A0A5N4DZU7"/>
<feature type="region of interest" description="Disordered" evidence="1">
    <location>
        <begin position="152"/>
        <end position="240"/>
    </location>
</feature>
<organism evidence="2 3">
    <name type="scientific">Camelus dromedarius</name>
    <name type="common">Dromedary</name>
    <name type="synonym">Arabian camel</name>
    <dbReference type="NCBI Taxonomy" id="9838"/>
    <lineage>
        <taxon>Eukaryota</taxon>
        <taxon>Metazoa</taxon>
        <taxon>Chordata</taxon>
        <taxon>Craniata</taxon>
        <taxon>Vertebrata</taxon>
        <taxon>Euteleostomi</taxon>
        <taxon>Mammalia</taxon>
        <taxon>Eutheria</taxon>
        <taxon>Laurasiatheria</taxon>
        <taxon>Artiodactyla</taxon>
        <taxon>Tylopoda</taxon>
        <taxon>Camelidae</taxon>
        <taxon>Camelus</taxon>
    </lineage>
</organism>
<proteinExistence type="predicted"/>
<feature type="region of interest" description="Disordered" evidence="1">
    <location>
        <begin position="56"/>
        <end position="107"/>
    </location>
</feature>
<feature type="compositionally biased region" description="Pro residues" evidence="1">
    <location>
        <begin position="158"/>
        <end position="172"/>
    </location>
</feature>
<feature type="compositionally biased region" description="Basic and acidic residues" evidence="1">
    <location>
        <begin position="174"/>
        <end position="201"/>
    </location>
</feature>
<dbReference type="Proteomes" id="UP000299084">
    <property type="component" value="Unassembled WGS sequence"/>
</dbReference>
<comment type="caution">
    <text evidence="2">The sequence shown here is derived from an EMBL/GenBank/DDBJ whole genome shotgun (WGS) entry which is preliminary data.</text>
</comment>
<reference evidence="2 3" key="1">
    <citation type="journal article" date="2019" name="Mol. Ecol. Resour.">
        <title>Improving Illumina assemblies with Hi-C and long reads: an example with the North African dromedary.</title>
        <authorList>
            <person name="Elbers J.P."/>
            <person name="Rogers M.F."/>
            <person name="Perelman P.L."/>
            <person name="Proskuryakova A.A."/>
            <person name="Serdyukova N.A."/>
            <person name="Johnson W.E."/>
            <person name="Horin P."/>
            <person name="Corander J."/>
            <person name="Murphy D."/>
            <person name="Burger P.A."/>
        </authorList>
    </citation>
    <scope>NUCLEOTIDE SEQUENCE [LARGE SCALE GENOMIC DNA]</scope>
    <source>
        <strain evidence="2">Drom800</strain>
        <tissue evidence="2">Blood</tissue>
    </source>
</reference>
<sequence length="240" mass="27032">MWVPLPTPRPPAQPPLPGPGVVILAARHTGDSGQLEILAAPSGHPAWCAIRTRFRAREEAPAPRSRRWAAPRGSRAPSGSRGWRRSPQGLEGRLARAPGQKRSSAGVSAVQQEMALQRLLELHREARHRRRQDREQQRLRVLERLRIARNRHCRVHPLGPPPNPAQLPPQARPPQEKAEDAAGQRRALREQLERAHRERTGRLRALGARNTQNFQQLLWPPGDEEPGEYRSPFPDSSSHC</sequence>
<name>A0A5N4DZU7_CAMDR</name>